<evidence type="ECO:0000313" key="6">
    <source>
        <dbReference type="EMBL" id="CAL5096691.1"/>
    </source>
</evidence>
<organism evidence="6 7">
    <name type="scientific">Urochloa decumbens</name>
    <dbReference type="NCBI Taxonomy" id="240449"/>
    <lineage>
        <taxon>Eukaryota</taxon>
        <taxon>Viridiplantae</taxon>
        <taxon>Streptophyta</taxon>
        <taxon>Embryophyta</taxon>
        <taxon>Tracheophyta</taxon>
        <taxon>Spermatophyta</taxon>
        <taxon>Magnoliopsida</taxon>
        <taxon>Liliopsida</taxon>
        <taxon>Poales</taxon>
        <taxon>Poaceae</taxon>
        <taxon>PACMAD clade</taxon>
        <taxon>Panicoideae</taxon>
        <taxon>Panicodae</taxon>
        <taxon>Paniceae</taxon>
        <taxon>Melinidinae</taxon>
        <taxon>Urochloa</taxon>
    </lineage>
</organism>
<dbReference type="InterPro" id="IPR055477">
    <property type="entry name" value="DUF7049"/>
</dbReference>
<keyword evidence="2" id="KW-0805">Transcription regulation</keyword>
<gene>
    <name evidence="6" type="ORF">URODEC1_LOCUS117214</name>
</gene>
<dbReference type="Gene3D" id="4.10.280.10">
    <property type="entry name" value="Helix-loop-helix DNA-binding domain"/>
    <property type="match status" value="1"/>
</dbReference>
<evidence type="ECO:0000313" key="7">
    <source>
        <dbReference type="Proteomes" id="UP001497457"/>
    </source>
</evidence>
<dbReference type="Pfam" id="PF23132">
    <property type="entry name" value="DUF7049"/>
    <property type="match status" value="1"/>
</dbReference>
<dbReference type="CDD" id="cd11393">
    <property type="entry name" value="bHLH_AtbHLH_like"/>
    <property type="match status" value="1"/>
</dbReference>
<dbReference type="SMART" id="SM00353">
    <property type="entry name" value="HLH"/>
    <property type="match status" value="1"/>
</dbReference>
<dbReference type="InterPro" id="IPR036638">
    <property type="entry name" value="HLH_DNA-bd_sf"/>
</dbReference>
<evidence type="ECO:0000256" key="4">
    <source>
        <dbReference type="SAM" id="MobiDB-lite"/>
    </source>
</evidence>
<name>A0ABC9GKW2_9POAL</name>
<keyword evidence="3" id="KW-0804">Transcription</keyword>
<reference evidence="6 7" key="2">
    <citation type="submission" date="2024-10" db="EMBL/GenBank/DDBJ databases">
        <authorList>
            <person name="Ryan C."/>
        </authorList>
    </citation>
    <scope>NUCLEOTIDE SEQUENCE [LARGE SCALE GENOMIC DNA]</scope>
</reference>
<dbReference type="PANTHER" id="PTHR46665">
    <property type="entry name" value="TRANSCRIPTION FACTOR BHLH041-RELATED-RELATED"/>
    <property type="match status" value="1"/>
</dbReference>
<feature type="region of interest" description="Disordered" evidence="4">
    <location>
        <begin position="151"/>
        <end position="184"/>
    </location>
</feature>
<dbReference type="Pfam" id="PF00010">
    <property type="entry name" value="HLH"/>
    <property type="match status" value="1"/>
</dbReference>
<dbReference type="InterPro" id="IPR045239">
    <property type="entry name" value="bHLH95_bHLH"/>
</dbReference>
<dbReference type="PROSITE" id="PS50888">
    <property type="entry name" value="BHLH"/>
    <property type="match status" value="1"/>
</dbReference>
<keyword evidence="7" id="KW-1185">Reference proteome</keyword>
<dbReference type="Proteomes" id="UP001497457">
    <property type="component" value="Chromosome 9rd"/>
</dbReference>
<protein>
    <recommendedName>
        <fullName evidence="5">BHLH domain-containing protein</fullName>
    </recommendedName>
</protein>
<dbReference type="EMBL" id="OZ075119">
    <property type="protein sequence ID" value="CAL5096691.1"/>
    <property type="molecule type" value="Genomic_DNA"/>
</dbReference>
<evidence type="ECO:0000256" key="2">
    <source>
        <dbReference type="ARBA" id="ARBA00023015"/>
    </source>
</evidence>
<dbReference type="InterPro" id="IPR011598">
    <property type="entry name" value="bHLH_dom"/>
</dbReference>
<feature type="domain" description="BHLH" evidence="5">
    <location>
        <begin position="228"/>
        <end position="278"/>
    </location>
</feature>
<accession>A0ABC9GKW2</accession>
<reference evidence="7" key="1">
    <citation type="submission" date="2024-06" db="EMBL/GenBank/DDBJ databases">
        <authorList>
            <person name="Ryan C."/>
        </authorList>
    </citation>
    <scope>NUCLEOTIDE SEQUENCE [LARGE SCALE GENOMIC DNA]</scope>
</reference>
<comment type="similarity">
    <text evidence="1">Belongs to the bHLH protein family.</text>
</comment>
<evidence type="ECO:0000259" key="5">
    <source>
        <dbReference type="PROSITE" id="PS50888"/>
    </source>
</evidence>
<sequence>MDGRCSSWSWLPFQSGHGAASERSCVSEVQQDLQISSQVEEQLQQIYFLMDMEEEHGHSEAPSSQSSAFRSFSGSPDETCSSLMLGTSTNTTNYSCYHTPEVSSLKMTLSPFTYSDDDRRYGHYCYRSLDDTIIPTPQQLTYCQQAHQEQAQRKNGGHGGAGAFMPYTRHLGTKKKPKPSGYGGQRAIKTVISALARMHMVRLAQWRQRYHQTTEIPAVAPPTGSNGGNQLQHVLSERKRREKLNDSFKALRAVLPPAPKKDNKASILIRARDYVNTLKSRVSELEERNRMLVGLQRHCNNNGVDQDHHVSDEEIEVNIHRATAGDISQEFHLKIVVKSGCNAMDAVVGILECLKKIGDVRLAAVDTGSRTTTLTLQMKTRRCDDNFLKESVIKSVKGVMQSKIETA</sequence>
<dbReference type="SUPFAM" id="SSF47459">
    <property type="entry name" value="HLH, helix-loop-helix DNA-binding domain"/>
    <property type="match status" value="1"/>
</dbReference>
<evidence type="ECO:0000256" key="1">
    <source>
        <dbReference type="ARBA" id="ARBA00005510"/>
    </source>
</evidence>
<dbReference type="AlphaFoldDB" id="A0ABC9GKW2"/>
<evidence type="ECO:0000256" key="3">
    <source>
        <dbReference type="ARBA" id="ARBA00023163"/>
    </source>
</evidence>
<proteinExistence type="inferred from homology"/>
<dbReference type="InterPro" id="IPR044658">
    <property type="entry name" value="bHLH92/bHLH041-like"/>
</dbReference>
<dbReference type="PANTHER" id="PTHR46665:SF8">
    <property type="entry name" value="BHLH DOMAIN-CONTAINING PROTEIN"/>
    <property type="match status" value="1"/>
</dbReference>